<name>A0A6G0NEC4_9STRA</name>
<evidence type="ECO:0000313" key="3">
    <source>
        <dbReference type="Proteomes" id="UP000476176"/>
    </source>
</evidence>
<gene>
    <name evidence="2" type="ORF">PF004_g17801</name>
</gene>
<dbReference type="PANTHER" id="PTHR31569:SF4">
    <property type="entry name" value="SWIM-TYPE DOMAIN-CONTAINING PROTEIN"/>
    <property type="match status" value="1"/>
</dbReference>
<evidence type="ECO:0000259" key="1">
    <source>
        <dbReference type="Pfam" id="PF21056"/>
    </source>
</evidence>
<accession>A0A6G0NEC4</accession>
<protein>
    <recommendedName>
        <fullName evidence="1">ZSWIM1/3 RNaseH-like domain-containing protein</fullName>
    </recommendedName>
</protein>
<sequence>MSRAGAKPKEILAYLRAKTGKRTVLQDVHNMIQDAKKRFDPGSTDGDRALKVLDEFCEGTPGNTAEFVLDSGSGVVRVVTFQSARMQRSFAAFPEVVLVDSTHDTKSNRYKLFSFAIHDVFGRGQYVQHALVIAEEKPNLAIAVVTFNKNNPAWTKIRVVMTDKAFHEKDGLADAWPKAPFHYVSVGDEVAQRFPHALRTGKLEEFTGQGLADTSGFKTFRKSLLLATSRHPSFPSWIQVRAANQNRSIKKTVQRKREPVRE</sequence>
<dbReference type="Proteomes" id="UP000476176">
    <property type="component" value="Unassembled WGS sequence"/>
</dbReference>
<dbReference type="Pfam" id="PF21056">
    <property type="entry name" value="ZSWIM1-3_RNaseH-like"/>
    <property type="match status" value="1"/>
</dbReference>
<evidence type="ECO:0000313" key="2">
    <source>
        <dbReference type="EMBL" id="KAE9204581.1"/>
    </source>
</evidence>
<dbReference type="PANTHER" id="PTHR31569">
    <property type="entry name" value="SWIM-TYPE DOMAIN-CONTAINING PROTEIN"/>
    <property type="match status" value="1"/>
</dbReference>
<dbReference type="InterPro" id="IPR048324">
    <property type="entry name" value="ZSWIM1-3_RNaseH-like"/>
</dbReference>
<proteinExistence type="predicted"/>
<feature type="domain" description="ZSWIM1/3 RNaseH-like" evidence="1">
    <location>
        <begin position="54"/>
        <end position="179"/>
    </location>
</feature>
<dbReference type="InterPro" id="IPR052579">
    <property type="entry name" value="Zinc_finger_SWIM"/>
</dbReference>
<organism evidence="2 3">
    <name type="scientific">Phytophthora fragariae</name>
    <dbReference type="NCBI Taxonomy" id="53985"/>
    <lineage>
        <taxon>Eukaryota</taxon>
        <taxon>Sar</taxon>
        <taxon>Stramenopiles</taxon>
        <taxon>Oomycota</taxon>
        <taxon>Peronosporomycetes</taxon>
        <taxon>Peronosporales</taxon>
        <taxon>Peronosporaceae</taxon>
        <taxon>Phytophthora</taxon>
    </lineage>
</organism>
<dbReference type="EMBL" id="QXGC01001364">
    <property type="protein sequence ID" value="KAE9204581.1"/>
    <property type="molecule type" value="Genomic_DNA"/>
</dbReference>
<comment type="caution">
    <text evidence="2">The sequence shown here is derived from an EMBL/GenBank/DDBJ whole genome shotgun (WGS) entry which is preliminary data.</text>
</comment>
<reference evidence="2 3" key="1">
    <citation type="submission" date="2018-09" db="EMBL/GenBank/DDBJ databases">
        <title>Genomic investigation of the strawberry pathogen Phytophthora fragariae indicates pathogenicity is determined by transcriptional variation in three key races.</title>
        <authorList>
            <person name="Adams T.M."/>
            <person name="Armitage A.D."/>
            <person name="Sobczyk M.K."/>
            <person name="Bates H.J."/>
            <person name="Dunwell J.M."/>
            <person name="Nellist C.F."/>
            <person name="Harrison R.J."/>
        </authorList>
    </citation>
    <scope>NUCLEOTIDE SEQUENCE [LARGE SCALE GENOMIC DNA]</scope>
    <source>
        <strain evidence="2 3">BC-23</strain>
    </source>
</reference>
<dbReference type="AlphaFoldDB" id="A0A6G0NEC4"/>